<dbReference type="InterPro" id="IPR026960">
    <property type="entry name" value="RVT-Znf"/>
</dbReference>
<evidence type="ECO:0000259" key="1">
    <source>
        <dbReference type="Pfam" id="PF13966"/>
    </source>
</evidence>
<sequence length="224" mass="25652">MELIRGTFLEEDAVAILSISVRTTTAHDSLIWHFEQSGLYSVKSGNHLGCSLEKVTSSSGLDSAEGWWKCLWRIDIHLKVNVFIWKTCKDWIPTMLNLCRRGIPVNSTCSICASKDESSWHALWGYRHLGDIRRELPLAKPWASGGGTQFFNFIYQCFENLDKAQLGLLCVVLLKNWFNRNKKVKGVKNKVVVDNVVDWYRSYISEFLDCNLPTSLETMIEVEL</sequence>
<reference evidence="2" key="1">
    <citation type="journal article" date="2023" name="Plant J.">
        <title>Genome sequences and population genomics provide insights into the demographic history, inbreeding, and mutation load of two 'living fossil' tree species of Dipteronia.</title>
        <authorList>
            <person name="Feng Y."/>
            <person name="Comes H.P."/>
            <person name="Chen J."/>
            <person name="Zhu S."/>
            <person name="Lu R."/>
            <person name="Zhang X."/>
            <person name="Li P."/>
            <person name="Qiu J."/>
            <person name="Olsen K.M."/>
            <person name="Qiu Y."/>
        </authorList>
    </citation>
    <scope>NUCLEOTIDE SEQUENCE</scope>
    <source>
        <strain evidence="2">NBL</strain>
    </source>
</reference>
<dbReference type="AlphaFoldDB" id="A0AAE0ATM9"/>
<dbReference type="EMBL" id="JANJYJ010000003">
    <property type="protein sequence ID" value="KAK3224008.1"/>
    <property type="molecule type" value="Genomic_DNA"/>
</dbReference>
<accession>A0AAE0ATM9</accession>
<protein>
    <recommendedName>
        <fullName evidence="1">Reverse transcriptase zinc-binding domain-containing protein</fullName>
    </recommendedName>
</protein>
<organism evidence="2 3">
    <name type="scientific">Dipteronia sinensis</name>
    <dbReference type="NCBI Taxonomy" id="43782"/>
    <lineage>
        <taxon>Eukaryota</taxon>
        <taxon>Viridiplantae</taxon>
        <taxon>Streptophyta</taxon>
        <taxon>Embryophyta</taxon>
        <taxon>Tracheophyta</taxon>
        <taxon>Spermatophyta</taxon>
        <taxon>Magnoliopsida</taxon>
        <taxon>eudicotyledons</taxon>
        <taxon>Gunneridae</taxon>
        <taxon>Pentapetalae</taxon>
        <taxon>rosids</taxon>
        <taxon>malvids</taxon>
        <taxon>Sapindales</taxon>
        <taxon>Sapindaceae</taxon>
        <taxon>Hippocastanoideae</taxon>
        <taxon>Acereae</taxon>
        <taxon>Dipteronia</taxon>
    </lineage>
</organism>
<keyword evidence="3" id="KW-1185">Reference proteome</keyword>
<proteinExistence type="predicted"/>
<feature type="domain" description="Reverse transcriptase zinc-binding" evidence="1">
    <location>
        <begin position="65"/>
        <end position="123"/>
    </location>
</feature>
<evidence type="ECO:0000313" key="2">
    <source>
        <dbReference type="EMBL" id="KAK3224008.1"/>
    </source>
</evidence>
<dbReference type="Pfam" id="PF13966">
    <property type="entry name" value="zf-RVT"/>
    <property type="match status" value="1"/>
</dbReference>
<evidence type="ECO:0000313" key="3">
    <source>
        <dbReference type="Proteomes" id="UP001281410"/>
    </source>
</evidence>
<gene>
    <name evidence="2" type="ORF">Dsin_011033</name>
</gene>
<dbReference type="Proteomes" id="UP001281410">
    <property type="component" value="Unassembled WGS sequence"/>
</dbReference>
<name>A0AAE0ATM9_9ROSI</name>
<comment type="caution">
    <text evidence="2">The sequence shown here is derived from an EMBL/GenBank/DDBJ whole genome shotgun (WGS) entry which is preliminary data.</text>
</comment>